<dbReference type="SUPFAM" id="SSF47729">
    <property type="entry name" value="IHF-like DNA-binding proteins"/>
    <property type="match status" value="1"/>
</dbReference>
<sequence length="102" mass="10807">MARKPATPSPTPKPADPVTMIKKPELLDEVVARTNLKKRDVKPTVEAAFAVVAEALRDGAVLNVPPLGKLRVVKTKALDGGASVMTLKLRTPKNATLDADNA</sequence>
<evidence type="ECO:0000313" key="4">
    <source>
        <dbReference type="Proteomes" id="UP000228531"/>
    </source>
</evidence>
<proteinExistence type="inferred from homology"/>
<organism evidence="3 4">
    <name type="scientific">Yoonia maricola</name>
    <dbReference type="NCBI Taxonomy" id="420999"/>
    <lineage>
        <taxon>Bacteria</taxon>
        <taxon>Pseudomonadati</taxon>
        <taxon>Pseudomonadota</taxon>
        <taxon>Alphaproteobacteria</taxon>
        <taxon>Rhodobacterales</taxon>
        <taxon>Paracoccaceae</taxon>
        <taxon>Yoonia</taxon>
    </lineage>
</organism>
<evidence type="ECO:0000256" key="1">
    <source>
        <dbReference type="ARBA" id="ARBA00010529"/>
    </source>
</evidence>
<keyword evidence="4" id="KW-1185">Reference proteome</keyword>
<dbReference type="Proteomes" id="UP000228531">
    <property type="component" value="Unassembled WGS sequence"/>
</dbReference>
<dbReference type="RefSeq" id="WP_100366441.1">
    <property type="nucleotide sequence ID" value="NZ_PGTY01000001.1"/>
</dbReference>
<comment type="caution">
    <text evidence="3">The sequence shown here is derived from an EMBL/GenBank/DDBJ whole genome shotgun (WGS) entry which is preliminary data.</text>
</comment>
<evidence type="ECO:0000313" key="3">
    <source>
        <dbReference type="EMBL" id="PJI91524.1"/>
    </source>
</evidence>
<name>A0A2M8WKS2_9RHOB</name>
<protein>
    <submittedName>
        <fullName evidence="3">DNA-binding protein HU-beta</fullName>
    </submittedName>
</protein>
<dbReference type="InterPro" id="IPR000119">
    <property type="entry name" value="Hist_DNA-bd"/>
</dbReference>
<comment type="similarity">
    <text evidence="1">Belongs to the bacterial histone-like protein family.</text>
</comment>
<dbReference type="OrthoDB" id="7873378at2"/>
<keyword evidence="2 3" id="KW-0238">DNA-binding</keyword>
<accession>A0A2M8WKS2</accession>
<dbReference type="Gene3D" id="4.10.520.10">
    <property type="entry name" value="IHF-like DNA-binding proteins"/>
    <property type="match status" value="1"/>
</dbReference>
<dbReference type="EMBL" id="PGTY01000001">
    <property type="protein sequence ID" value="PJI91524.1"/>
    <property type="molecule type" value="Genomic_DNA"/>
</dbReference>
<reference evidence="3 4" key="1">
    <citation type="submission" date="2017-11" db="EMBL/GenBank/DDBJ databases">
        <title>Genomic Encyclopedia of Archaeal and Bacterial Type Strains, Phase II (KMG-II): From Individual Species to Whole Genera.</title>
        <authorList>
            <person name="Goeker M."/>
        </authorList>
    </citation>
    <scope>NUCLEOTIDE SEQUENCE [LARGE SCALE GENOMIC DNA]</scope>
    <source>
        <strain evidence="3 4">DSM 29128</strain>
    </source>
</reference>
<dbReference type="InterPro" id="IPR010992">
    <property type="entry name" value="IHF-like_DNA-bd_dom_sf"/>
</dbReference>
<dbReference type="GO" id="GO:0003677">
    <property type="term" value="F:DNA binding"/>
    <property type="evidence" value="ECO:0007669"/>
    <property type="project" value="UniProtKB-KW"/>
</dbReference>
<dbReference type="Pfam" id="PF00216">
    <property type="entry name" value="Bac_DNA_binding"/>
    <property type="match status" value="1"/>
</dbReference>
<dbReference type="AlphaFoldDB" id="A0A2M8WKS2"/>
<evidence type="ECO:0000256" key="2">
    <source>
        <dbReference type="ARBA" id="ARBA00023125"/>
    </source>
</evidence>
<dbReference type="GO" id="GO:0030527">
    <property type="term" value="F:structural constituent of chromatin"/>
    <property type="evidence" value="ECO:0007669"/>
    <property type="project" value="InterPro"/>
</dbReference>
<gene>
    <name evidence="3" type="ORF">BC777_0352</name>
</gene>